<reference evidence="1" key="1">
    <citation type="submission" date="2023-04" db="EMBL/GenBank/DDBJ databases">
        <title>Draft Genome sequencing of Naganishia species isolated from polar environments using Oxford Nanopore Technology.</title>
        <authorList>
            <person name="Leo P."/>
            <person name="Venkateswaran K."/>
        </authorList>
    </citation>
    <scope>NUCLEOTIDE SEQUENCE</scope>
    <source>
        <strain evidence="1">MNA-CCFEE 5423</strain>
    </source>
</reference>
<evidence type="ECO:0000313" key="2">
    <source>
        <dbReference type="Proteomes" id="UP001227268"/>
    </source>
</evidence>
<keyword evidence="2" id="KW-1185">Reference proteome</keyword>
<dbReference type="Proteomes" id="UP001227268">
    <property type="component" value="Unassembled WGS sequence"/>
</dbReference>
<comment type="caution">
    <text evidence="1">The sequence shown here is derived from an EMBL/GenBank/DDBJ whole genome shotgun (WGS) entry which is preliminary data.</text>
</comment>
<sequence length="477" mass="50054">MLAGKLPASFIPVEFASPRPNRVASSTSSSSSTSSHRTAKQPNLVDLLQSNYRYLLSPPRNTASGASLSSRRTSADESEVTVAAAGAAATRPTPIAEQRKVKRKGEAFKSPPLEPAVTTISNAPIGPSSTEPLVYVGTINYQFILSSCQSLSHGGNSNRSHPGTNGNGSSSKNSKKKSSRSKTSGAADSKGKGNDRSTAETSSKQNKVRKSSEEPRPKSTRPSRAASQQRNNPSAPPDTTKRTSPPRKSAAKDTADTAFGMEEAIEKKAANSAKQSSSLVPPPVSSHTNLHHLAPPSPLRQSAVPVRLGNSARGPSQSALTALTRSSSQGSLSSPIDIESSTAASIPRPLKRRRLSVDSSLEKPMDEEQDLSKKLRRALAAESLAADASDRGKRTTTSSVRPSRLSTRYATRSAPNSPPEAAADAFPSTSEALESVSASGTGVAGASLALGRAGRILRRAVSHDVLPEEKEDLLRVQ</sequence>
<evidence type="ECO:0000313" key="1">
    <source>
        <dbReference type="EMBL" id="KAJ9105484.1"/>
    </source>
</evidence>
<gene>
    <name evidence="1" type="ORF">QFC21_001855</name>
</gene>
<organism evidence="1 2">
    <name type="scientific">Naganishia friedmannii</name>
    <dbReference type="NCBI Taxonomy" id="89922"/>
    <lineage>
        <taxon>Eukaryota</taxon>
        <taxon>Fungi</taxon>
        <taxon>Dikarya</taxon>
        <taxon>Basidiomycota</taxon>
        <taxon>Agaricomycotina</taxon>
        <taxon>Tremellomycetes</taxon>
        <taxon>Filobasidiales</taxon>
        <taxon>Filobasidiaceae</taxon>
        <taxon>Naganishia</taxon>
    </lineage>
</organism>
<accession>A0ACC2W2F4</accession>
<protein>
    <submittedName>
        <fullName evidence="1">Uncharacterized protein</fullName>
    </submittedName>
</protein>
<dbReference type="EMBL" id="JASBWT010000004">
    <property type="protein sequence ID" value="KAJ9105484.1"/>
    <property type="molecule type" value="Genomic_DNA"/>
</dbReference>
<name>A0ACC2W2F4_9TREE</name>
<proteinExistence type="predicted"/>